<dbReference type="InterPro" id="IPR000994">
    <property type="entry name" value="Pept_M24"/>
</dbReference>
<dbReference type="GO" id="GO:0008270">
    <property type="term" value="F:zinc ion binding"/>
    <property type="evidence" value="ECO:0007669"/>
    <property type="project" value="UniProtKB-KW"/>
</dbReference>
<evidence type="ECO:0000256" key="11">
    <source>
        <dbReference type="RuleBase" id="RU003653"/>
    </source>
</evidence>
<keyword evidence="6 10" id="KW-0863">Zinc-finger</keyword>
<feature type="binding site" evidence="9">
    <location>
        <position position="189"/>
    </location>
    <ligand>
        <name>a protein</name>
        <dbReference type="ChEBI" id="CHEBI:16541"/>
    </ligand>
    <ligandPart>
        <name>N-terminal L-methionine residue</name>
        <dbReference type="ChEBI" id="CHEBI:64731"/>
    </ligandPart>
</feature>
<evidence type="ECO:0000256" key="2">
    <source>
        <dbReference type="ARBA" id="ARBA00022438"/>
    </source>
</evidence>
<comment type="catalytic activity">
    <reaction evidence="9 11">
        <text>Release of N-terminal amino acids, preferentially methionine, from peptides and arylamides.</text>
        <dbReference type="EC" id="3.4.11.18"/>
    </reaction>
</comment>
<proteinExistence type="inferred from homology"/>
<dbReference type="InterPro" id="IPR031615">
    <property type="entry name" value="Zfn-C6H2"/>
</dbReference>
<dbReference type="GO" id="GO:0004239">
    <property type="term" value="F:initiator methionyl aminopeptidase activity"/>
    <property type="evidence" value="ECO:0007669"/>
    <property type="project" value="UniProtKB-UniRule"/>
</dbReference>
<keyword evidence="3 9" id="KW-0963">Cytoplasm</keyword>
<feature type="domain" description="C6H2-type" evidence="13">
    <location>
        <begin position="5"/>
        <end position="58"/>
    </location>
</feature>
<feature type="binding site" evidence="9">
    <location>
        <position position="217"/>
    </location>
    <ligand>
        <name>Zn(2+)</name>
        <dbReference type="ChEBI" id="CHEBI:29105"/>
        <label>4</label>
        <note>catalytic</note>
    </ligand>
</feature>
<evidence type="ECO:0000256" key="5">
    <source>
        <dbReference type="ARBA" id="ARBA00022723"/>
    </source>
</evidence>
<evidence type="ECO:0000259" key="13">
    <source>
        <dbReference type="PROSITE" id="PS52013"/>
    </source>
</evidence>
<dbReference type="InterPro" id="IPR002467">
    <property type="entry name" value="Pept_M24A_MAP1"/>
</dbReference>
<dbReference type="PRINTS" id="PR00599">
    <property type="entry name" value="MAPEPTIDASE"/>
</dbReference>
<feature type="binding site" evidence="9">
    <location>
        <position position="344"/>
    </location>
    <ligand>
        <name>Zn(2+)</name>
        <dbReference type="ChEBI" id="CHEBI:29105"/>
        <label>3</label>
    </ligand>
</feature>
<comment type="function">
    <text evidence="9 11">Cotranslationally removes the N-terminal methionine from nascent proteins. The N-terminal methionine is often cleaved when the second residue in the primary sequence is small and uncharged (Met-Ala-, Cys, Gly, Pro, Ser, Thr, or Val).</text>
</comment>
<feature type="binding site" evidence="9">
    <location>
        <position position="217"/>
    </location>
    <ligand>
        <name>Zn(2+)</name>
        <dbReference type="ChEBI" id="CHEBI:29105"/>
        <label>3</label>
    </ligand>
</feature>
<evidence type="ECO:0000256" key="3">
    <source>
        <dbReference type="ARBA" id="ARBA00022490"/>
    </source>
</evidence>
<accession>A0A061R3Q8</accession>
<feature type="binding site" evidence="9">
    <location>
        <position position="206"/>
    </location>
    <ligand>
        <name>Zn(2+)</name>
        <dbReference type="ChEBI" id="CHEBI:29105"/>
        <label>3</label>
    </ligand>
</feature>
<dbReference type="PANTHER" id="PTHR43330:SF7">
    <property type="entry name" value="METHIONINE AMINOPEPTIDASE 1"/>
    <property type="match status" value="1"/>
</dbReference>
<evidence type="ECO:0000313" key="14">
    <source>
        <dbReference type="EMBL" id="JAC65335.1"/>
    </source>
</evidence>
<dbReference type="FunFam" id="3.90.230.10:FF:000010">
    <property type="entry name" value="Methionine aminopeptidase"/>
    <property type="match status" value="1"/>
</dbReference>
<evidence type="ECO:0000256" key="1">
    <source>
        <dbReference type="ARBA" id="ARBA00004496"/>
    </source>
</evidence>
<keyword evidence="5 9" id="KW-0479">Metal-binding</keyword>
<feature type="binding site" evidence="9">
    <location>
        <position position="344"/>
    </location>
    <ligand>
        <name>Zn(2+)</name>
        <dbReference type="ChEBI" id="CHEBI:29105"/>
        <label>4</label>
        <note>catalytic</note>
    </ligand>
</feature>
<feature type="binding site" evidence="9">
    <location>
        <position position="287"/>
    </location>
    <ligand>
        <name>a protein</name>
        <dbReference type="ChEBI" id="CHEBI:16541"/>
    </ligand>
    <ligandPart>
        <name>N-terminal L-methionine residue</name>
        <dbReference type="ChEBI" id="CHEBI:64731"/>
    </ligandPart>
</feature>
<feature type="binding site" evidence="9">
    <location>
        <position position="313"/>
    </location>
    <ligand>
        <name>Zn(2+)</name>
        <dbReference type="ChEBI" id="CHEBI:29105"/>
        <label>4</label>
        <note>catalytic</note>
    </ligand>
</feature>
<evidence type="ECO:0000256" key="12">
    <source>
        <dbReference type="SAM" id="MobiDB-lite"/>
    </source>
</evidence>
<evidence type="ECO:0000256" key="7">
    <source>
        <dbReference type="ARBA" id="ARBA00022801"/>
    </source>
</evidence>
<comment type="subunit">
    <text evidence="9">Associates with the 60S ribosomal subunit of the 80S translational complex.</text>
</comment>
<keyword evidence="4 9" id="KW-0645">Protease</keyword>
<dbReference type="Pfam" id="PF15801">
    <property type="entry name" value="zf-C6H2"/>
    <property type="match status" value="1"/>
</dbReference>
<sequence>MGGDVLSCAGCGKPAELQCPKCKELNLSKEASSFCSQECFKEAWSTHKALHNWKYCTRRGRERSKEMPFFRWTGDLRPHRIGPPREVPEHIPRPDYAADGIPYSEQESKQQRSVPCRSPKEIEGIRRVCRLAREILDEAHAAIRPGVTTDEIDRVVHEATIRRDAYPSPLNYYNFPKSVCTSVNEVICHGIPDQRELQDGDIVNVDVTAYFQGFHGDLNETFVVGEPDEESKRLIKVTHDCLMKAIGEVKPGVRFRDMGEVISTHAQKNGFSVVKTYCGHGIGDLFHCAPNIPHYARNKAVGVMKEGMTFTIEPMINMGSWRDQTWPDGWTAVTEDGKRSAQFEHTLLVTATGCEILTARLESSPPLWWEK</sequence>
<dbReference type="PROSITE" id="PS52013">
    <property type="entry name" value="ZF_C6H2"/>
    <property type="match status" value="1"/>
</dbReference>
<comment type="cofactor">
    <cofactor evidence="9">
        <name>Zn(2+)</name>
        <dbReference type="ChEBI" id="CHEBI:29105"/>
    </cofactor>
    <cofactor evidence="9">
        <name>Co(2+)</name>
        <dbReference type="ChEBI" id="CHEBI:48828"/>
    </cofactor>
    <cofactor evidence="9">
        <name>Mn(2+)</name>
        <dbReference type="ChEBI" id="CHEBI:29035"/>
    </cofactor>
    <cofactor evidence="9">
        <name>Fe(2+)</name>
        <dbReference type="ChEBI" id="CHEBI:29033"/>
    </cofactor>
    <text evidence="9">Binds 2 divalent metal cations per subunit. Has a high-affinity and a low affinity metal-binding site. The true nature of the physiological cofactor is under debate. The enzyme is active with zinc, cobalt, manganese or divalent iron ions. Has high activity with zinc; zinc cofactor is transferred into the active site region by the ZNG1 zinc chaperone.</text>
</comment>
<dbReference type="EMBL" id="GBEZ01021410">
    <property type="protein sequence ID" value="JAC65335.1"/>
    <property type="molecule type" value="Transcribed_RNA"/>
</dbReference>
<evidence type="ECO:0000256" key="4">
    <source>
        <dbReference type="ARBA" id="ARBA00022670"/>
    </source>
</evidence>
<evidence type="ECO:0000256" key="9">
    <source>
        <dbReference type="HAMAP-Rule" id="MF_03174"/>
    </source>
</evidence>
<keyword evidence="8" id="KW-0862">Zinc</keyword>
<comment type="subcellular location">
    <subcellularLocation>
        <location evidence="1 9">Cytoplasm</location>
    </subcellularLocation>
</comment>
<dbReference type="CDD" id="cd01086">
    <property type="entry name" value="MetAP1"/>
    <property type="match status" value="1"/>
</dbReference>
<dbReference type="GO" id="GO:0006508">
    <property type="term" value="P:proteolysis"/>
    <property type="evidence" value="ECO:0007669"/>
    <property type="project" value="UniProtKB-KW"/>
</dbReference>
<evidence type="ECO:0000256" key="8">
    <source>
        <dbReference type="ARBA" id="ARBA00022833"/>
    </source>
</evidence>
<dbReference type="SUPFAM" id="SSF55920">
    <property type="entry name" value="Creatinase/aminopeptidase"/>
    <property type="match status" value="1"/>
</dbReference>
<dbReference type="Gene3D" id="6.10.140.2220">
    <property type="match status" value="1"/>
</dbReference>
<comment type="cofactor">
    <cofactor evidence="11">
        <name>Co(2+)</name>
        <dbReference type="ChEBI" id="CHEBI:48828"/>
    </cofactor>
    <cofactor evidence="11">
        <name>Zn(2+)</name>
        <dbReference type="ChEBI" id="CHEBI:29105"/>
    </cofactor>
    <cofactor evidence="11">
        <name>Mn(2+)</name>
        <dbReference type="ChEBI" id="CHEBI:29035"/>
    </cofactor>
    <cofactor evidence="11">
        <name>Fe(2+)</name>
        <dbReference type="ChEBI" id="CHEBI:29033"/>
    </cofactor>
    <text evidence="11">Binds 2 divalent metal cations per subunit. Has a high-affinity and a low affinity metal-binding site. The true nature of the physiological cofactor is under debate. The enzyme is active with cobalt, zinc, manganese or divalent iron ions.</text>
</comment>
<reference evidence="14" key="1">
    <citation type="submission" date="2014-05" db="EMBL/GenBank/DDBJ databases">
        <title>The transcriptome of the halophilic microalga Tetraselmis sp. GSL018 isolated from the Great Salt Lake, Utah.</title>
        <authorList>
            <person name="Jinkerson R.E."/>
            <person name="D'Adamo S."/>
            <person name="Posewitz M.C."/>
        </authorList>
    </citation>
    <scope>NUCLEOTIDE SEQUENCE</scope>
    <source>
        <strain evidence="14">GSL018</strain>
    </source>
</reference>
<protein>
    <recommendedName>
        <fullName evidence="11">Methionine aminopeptidase</fullName>
        <ecNumber evidence="11">3.4.11.18</ecNumber>
    </recommendedName>
</protein>
<dbReference type="EC" id="3.4.11.18" evidence="11"/>
<organism evidence="14">
    <name type="scientific">Tetraselmis sp. GSL018</name>
    <dbReference type="NCBI Taxonomy" id="582737"/>
    <lineage>
        <taxon>Eukaryota</taxon>
        <taxon>Viridiplantae</taxon>
        <taxon>Chlorophyta</taxon>
        <taxon>core chlorophytes</taxon>
        <taxon>Chlorodendrophyceae</taxon>
        <taxon>Chlorodendrales</taxon>
        <taxon>Chlorodendraceae</taxon>
        <taxon>Tetraselmis</taxon>
    </lineage>
</organism>
<dbReference type="PROSITE" id="PS00680">
    <property type="entry name" value="MAP_1"/>
    <property type="match status" value="1"/>
</dbReference>
<feature type="region of interest" description="Disordered" evidence="12">
    <location>
        <begin position="81"/>
        <end position="117"/>
    </location>
</feature>
<gene>
    <name evidence="14" type="primary">MAP</name>
    <name evidence="14" type="ORF">TSPGSL018_16262</name>
</gene>
<keyword evidence="7 9" id="KW-0378">Hydrolase</keyword>
<dbReference type="GO" id="GO:0005829">
    <property type="term" value="C:cytosol"/>
    <property type="evidence" value="ECO:0007669"/>
    <property type="project" value="TreeGrafter"/>
</dbReference>
<evidence type="ECO:0000256" key="10">
    <source>
        <dbReference type="PROSITE-ProRule" id="PRU01357"/>
    </source>
</evidence>
<dbReference type="HAMAP" id="MF_01974">
    <property type="entry name" value="MetAP_1"/>
    <property type="match status" value="1"/>
</dbReference>
<dbReference type="InterPro" id="IPR036005">
    <property type="entry name" value="Creatinase/aminopeptidase-like"/>
</dbReference>
<dbReference type="PANTHER" id="PTHR43330">
    <property type="entry name" value="METHIONINE AMINOPEPTIDASE"/>
    <property type="match status" value="1"/>
</dbReference>
<evidence type="ECO:0000256" key="6">
    <source>
        <dbReference type="ARBA" id="ARBA00022771"/>
    </source>
</evidence>
<feature type="binding site" evidence="9">
    <location>
        <position position="280"/>
    </location>
    <ligand>
        <name>Zn(2+)</name>
        <dbReference type="ChEBI" id="CHEBI:29105"/>
        <label>4</label>
        <note>catalytic</note>
    </ligand>
</feature>
<dbReference type="GO" id="GO:0070006">
    <property type="term" value="F:metalloaminopeptidase activity"/>
    <property type="evidence" value="ECO:0007669"/>
    <property type="project" value="UniProtKB-UniRule"/>
</dbReference>
<dbReference type="Gene3D" id="3.90.230.10">
    <property type="entry name" value="Creatinase/methionine aminopeptidase superfamily"/>
    <property type="match status" value="1"/>
</dbReference>
<dbReference type="InterPro" id="IPR001714">
    <property type="entry name" value="Pept_M24_MAP"/>
</dbReference>
<dbReference type="AlphaFoldDB" id="A0A061R3Q8"/>
<keyword evidence="2 9" id="KW-0031">Aminopeptidase</keyword>
<name>A0A061R3Q8_9CHLO</name>
<dbReference type="NCBIfam" id="TIGR00500">
    <property type="entry name" value="met_pdase_I"/>
    <property type="match status" value="1"/>
</dbReference>
<dbReference type="Pfam" id="PF00557">
    <property type="entry name" value="Peptidase_M24"/>
    <property type="match status" value="1"/>
</dbReference>
<comment type="similarity">
    <text evidence="9 10">Belongs to the peptidase M24A family. Methionine aminopeptidase type 1 subfamily.</text>
</comment>